<comment type="subunit">
    <text evidence="3">Homodimer.</text>
</comment>
<evidence type="ECO:0000256" key="3">
    <source>
        <dbReference type="HAMAP-Rule" id="MF_00170"/>
    </source>
</evidence>
<keyword evidence="2 3" id="KW-0413">Isomerase</keyword>
<feature type="binding site" evidence="3">
    <location>
        <position position="125"/>
    </location>
    <ligand>
        <name>substrate</name>
    </ligand>
</feature>
<dbReference type="InterPro" id="IPR004788">
    <property type="entry name" value="Ribose5P_isomerase_type_A"/>
</dbReference>
<dbReference type="GO" id="GO:0006014">
    <property type="term" value="P:D-ribose metabolic process"/>
    <property type="evidence" value="ECO:0007669"/>
    <property type="project" value="TreeGrafter"/>
</dbReference>
<dbReference type="GO" id="GO:0004751">
    <property type="term" value="F:ribose-5-phosphate isomerase activity"/>
    <property type="evidence" value="ECO:0007669"/>
    <property type="project" value="UniProtKB-UniRule"/>
</dbReference>
<dbReference type="FunFam" id="3.30.70.260:FF:000004">
    <property type="entry name" value="Ribose-5-phosphate isomerase A"/>
    <property type="match status" value="1"/>
</dbReference>
<protein>
    <recommendedName>
        <fullName evidence="3">Ribose-5-phosphate isomerase A</fullName>
        <ecNumber evidence="3">5.3.1.6</ecNumber>
    </recommendedName>
    <alternativeName>
        <fullName evidence="3">Phosphoriboisomerase A</fullName>
        <shortName evidence="3">PRI</shortName>
    </alternativeName>
</protein>
<comment type="similarity">
    <text evidence="3">Belongs to the ribose 5-phosphate isomerase family.</text>
</comment>
<dbReference type="PANTHER" id="PTHR11934">
    <property type="entry name" value="RIBOSE-5-PHOSPHATE ISOMERASE"/>
    <property type="match status" value="1"/>
</dbReference>
<dbReference type="EC" id="5.3.1.6" evidence="3"/>
<dbReference type="AlphaFoldDB" id="A0A1H6RGU7"/>
<dbReference type="FunFam" id="3.40.50.1360:FF:000001">
    <property type="entry name" value="Ribose-5-phosphate isomerase A"/>
    <property type="match status" value="1"/>
</dbReference>
<dbReference type="GO" id="GO:0009052">
    <property type="term" value="P:pentose-phosphate shunt, non-oxidative branch"/>
    <property type="evidence" value="ECO:0007669"/>
    <property type="project" value="UniProtKB-UniRule"/>
</dbReference>
<comment type="function">
    <text evidence="3">Catalyzes the reversible conversion of ribose-5-phosphate to ribulose 5-phosphate.</text>
</comment>
<reference evidence="5" key="1">
    <citation type="submission" date="2016-10" db="EMBL/GenBank/DDBJ databases">
        <authorList>
            <person name="Varghese N."/>
            <person name="Submissions S."/>
        </authorList>
    </citation>
    <scope>NUCLEOTIDE SEQUENCE [LARGE SCALE GENOMIC DNA]</scope>
    <source>
        <strain evidence="5">DSM 7165</strain>
    </source>
</reference>
<dbReference type="CDD" id="cd01398">
    <property type="entry name" value="RPI_A"/>
    <property type="match status" value="1"/>
</dbReference>
<dbReference type="STRING" id="64971.SAMN05421831_103194"/>
<name>A0A1H6RGU7_9GAMM</name>
<evidence type="ECO:0000256" key="1">
    <source>
        <dbReference type="ARBA" id="ARBA00001713"/>
    </source>
</evidence>
<dbReference type="Gene3D" id="3.40.50.1360">
    <property type="match status" value="1"/>
</dbReference>
<evidence type="ECO:0000313" key="5">
    <source>
        <dbReference type="Proteomes" id="UP000242999"/>
    </source>
</evidence>
<dbReference type="SUPFAM" id="SSF100950">
    <property type="entry name" value="NagB/RpiA/CoA transferase-like"/>
    <property type="match status" value="1"/>
</dbReference>
<dbReference type="InterPro" id="IPR020672">
    <property type="entry name" value="Ribose5P_isomerase_typA_subgr"/>
</dbReference>
<feature type="active site" description="Proton acceptor" evidence="3">
    <location>
        <position position="107"/>
    </location>
</feature>
<evidence type="ECO:0000313" key="4">
    <source>
        <dbReference type="EMBL" id="SEI52534.1"/>
    </source>
</evidence>
<dbReference type="OrthoDB" id="5870696at2"/>
<dbReference type="GO" id="GO:0005829">
    <property type="term" value="C:cytosol"/>
    <property type="evidence" value="ECO:0007669"/>
    <property type="project" value="TreeGrafter"/>
</dbReference>
<comment type="catalytic activity">
    <reaction evidence="1 3">
        <text>aldehydo-D-ribose 5-phosphate = D-ribulose 5-phosphate</text>
        <dbReference type="Rhea" id="RHEA:14657"/>
        <dbReference type="ChEBI" id="CHEBI:58121"/>
        <dbReference type="ChEBI" id="CHEBI:58273"/>
        <dbReference type="EC" id="5.3.1.6"/>
    </reaction>
</comment>
<gene>
    <name evidence="3" type="primary">rpiA</name>
    <name evidence="4" type="ORF">SAMN05421831_103194</name>
</gene>
<sequence length="229" mass="24455">MTQDQLKQAVAQAALDMIQARLTKDTVLGIGTGSTANYFIDALAQYRFDFDGAVASSAATEARLKAAGIPVYDLNGVGTLPIYIDGADEANPHLHLIKGGGAALTREKIVAAASEEFICIADSSKQVDILGHFPLPIEVVPMARSYVARELVKLGADPVYREGVVTDNGNCILDAYHLDVLDPIAFEQRLNQIVGVVTNGLFAQRGADVLLIGHPDGVKTYYPAKDWAS</sequence>
<dbReference type="HAMAP" id="MF_00170">
    <property type="entry name" value="Rib_5P_isom_A"/>
    <property type="match status" value="1"/>
</dbReference>
<dbReference type="NCBIfam" id="TIGR00021">
    <property type="entry name" value="rpiA"/>
    <property type="match status" value="1"/>
</dbReference>
<dbReference type="RefSeq" id="WP_093308847.1">
    <property type="nucleotide sequence ID" value="NZ_FNYH01000003.1"/>
</dbReference>
<accession>A0A1H6RGU7</accession>
<dbReference type="Pfam" id="PF06026">
    <property type="entry name" value="Rib_5-P_isom_A"/>
    <property type="match status" value="1"/>
</dbReference>
<dbReference type="EMBL" id="FNYH01000003">
    <property type="protein sequence ID" value="SEI52534.1"/>
    <property type="molecule type" value="Genomic_DNA"/>
</dbReference>
<comment type="pathway">
    <text evidence="3">Carbohydrate degradation; pentose phosphate pathway; D-ribose 5-phosphate from D-ribulose 5-phosphate (non-oxidative stage): step 1/1.</text>
</comment>
<dbReference type="UniPathway" id="UPA00115">
    <property type="reaction ID" value="UER00412"/>
</dbReference>
<evidence type="ECO:0000256" key="2">
    <source>
        <dbReference type="ARBA" id="ARBA00023235"/>
    </source>
</evidence>
<dbReference type="NCBIfam" id="NF001924">
    <property type="entry name" value="PRK00702.1"/>
    <property type="match status" value="1"/>
</dbReference>
<feature type="binding site" evidence="3">
    <location>
        <begin position="98"/>
        <end position="101"/>
    </location>
    <ligand>
        <name>substrate</name>
    </ligand>
</feature>
<dbReference type="SUPFAM" id="SSF75445">
    <property type="entry name" value="D-ribose-5-phosphate isomerase (RpiA), lid domain"/>
    <property type="match status" value="1"/>
</dbReference>
<dbReference type="Proteomes" id="UP000242999">
    <property type="component" value="Unassembled WGS sequence"/>
</dbReference>
<feature type="binding site" evidence="3">
    <location>
        <begin position="32"/>
        <end position="35"/>
    </location>
    <ligand>
        <name>substrate</name>
    </ligand>
</feature>
<proteinExistence type="inferred from homology"/>
<organism evidence="4 5">
    <name type="scientific">Allopseudospirillum japonicum</name>
    <dbReference type="NCBI Taxonomy" id="64971"/>
    <lineage>
        <taxon>Bacteria</taxon>
        <taxon>Pseudomonadati</taxon>
        <taxon>Pseudomonadota</taxon>
        <taxon>Gammaproteobacteria</taxon>
        <taxon>Oceanospirillales</taxon>
        <taxon>Oceanospirillaceae</taxon>
        <taxon>Allopseudospirillum</taxon>
    </lineage>
</organism>
<keyword evidence="5" id="KW-1185">Reference proteome</keyword>
<dbReference type="PANTHER" id="PTHR11934:SF0">
    <property type="entry name" value="RIBOSE-5-PHOSPHATE ISOMERASE"/>
    <property type="match status" value="1"/>
</dbReference>
<dbReference type="InterPro" id="IPR037171">
    <property type="entry name" value="NagB/RpiA_transferase-like"/>
</dbReference>
<feature type="binding site" evidence="3">
    <location>
        <begin position="85"/>
        <end position="88"/>
    </location>
    <ligand>
        <name>substrate</name>
    </ligand>
</feature>
<dbReference type="Gene3D" id="3.30.70.260">
    <property type="match status" value="1"/>
</dbReference>